<proteinExistence type="predicted"/>
<dbReference type="SFLD" id="SFLDG01129">
    <property type="entry name" value="C1.5:_HAD__Beta-PGM__Phosphata"/>
    <property type="match status" value="1"/>
</dbReference>
<dbReference type="PANTHER" id="PTHR43481:SF4">
    <property type="entry name" value="GLYCEROL-1-PHOSPHATE PHOSPHOHYDROLASE 1-RELATED"/>
    <property type="match status" value="1"/>
</dbReference>
<dbReference type="InterPro" id="IPR023214">
    <property type="entry name" value="HAD_sf"/>
</dbReference>
<dbReference type="InterPro" id="IPR006439">
    <property type="entry name" value="HAD-SF_hydro_IA"/>
</dbReference>
<evidence type="ECO:0000313" key="1">
    <source>
        <dbReference type="EMBL" id="MDP9895930.1"/>
    </source>
</evidence>
<dbReference type="RefSeq" id="WP_307646360.1">
    <property type="nucleotide sequence ID" value="NZ_JAUSRD010000015.1"/>
</dbReference>
<evidence type="ECO:0000313" key="2">
    <source>
        <dbReference type="Proteomes" id="UP001242045"/>
    </source>
</evidence>
<name>A0AAW8D042_9BURK</name>
<dbReference type="Pfam" id="PF00702">
    <property type="entry name" value="Hydrolase"/>
    <property type="match status" value="1"/>
</dbReference>
<dbReference type="NCBIfam" id="TIGR01509">
    <property type="entry name" value="HAD-SF-IA-v3"/>
    <property type="match status" value="1"/>
</dbReference>
<reference evidence="1" key="1">
    <citation type="submission" date="2023-07" db="EMBL/GenBank/DDBJ databases">
        <title>Sorghum-associated microbial communities from plants grown in Nebraska, USA.</title>
        <authorList>
            <person name="Schachtman D."/>
        </authorList>
    </citation>
    <scope>NUCLEOTIDE SEQUENCE</scope>
    <source>
        <strain evidence="1">DS3754</strain>
    </source>
</reference>
<accession>A0AAW8D042</accession>
<dbReference type="EMBL" id="JAUSRD010000015">
    <property type="protein sequence ID" value="MDP9895930.1"/>
    <property type="molecule type" value="Genomic_DNA"/>
</dbReference>
<gene>
    <name evidence="1" type="ORF">J2W31_005057</name>
</gene>
<dbReference type="GO" id="GO:0050308">
    <property type="term" value="F:sugar-phosphatase activity"/>
    <property type="evidence" value="ECO:0007669"/>
    <property type="project" value="TreeGrafter"/>
</dbReference>
<dbReference type="SUPFAM" id="SSF56784">
    <property type="entry name" value="HAD-like"/>
    <property type="match status" value="1"/>
</dbReference>
<dbReference type="PANTHER" id="PTHR43481">
    <property type="entry name" value="FRUCTOSE-1-PHOSPHATE PHOSPHATASE"/>
    <property type="match status" value="1"/>
</dbReference>
<sequence length="228" mass="25014">MSLTYGKVEAFIFDMDGTMIESMPWHARSWVTFAERHGLKLDVSDILARTTGRTGVECMHELFERKLSEDEAQAMVHEKEEIYRELFHDKFEEVAGFTAFAKAAVARGLKVAVGTAGDKHNIEFAMSRLKMDPLPLAIVGGDEGFSGKPTPAIFLEAARRIGVAPERCIVFEDAPFGIEAARRGGMRAVAVCSTHTAAELAGPHVIAAVRDYNELAHSNFLETLDDAA</sequence>
<dbReference type="InterPro" id="IPR036412">
    <property type="entry name" value="HAD-like_sf"/>
</dbReference>
<dbReference type="Proteomes" id="UP001242045">
    <property type="component" value="Unassembled WGS sequence"/>
</dbReference>
<dbReference type="InterPro" id="IPR023198">
    <property type="entry name" value="PGP-like_dom2"/>
</dbReference>
<organism evidence="1 2">
    <name type="scientific">Variovorax boronicumulans</name>
    <dbReference type="NCBI Taxonomy" id="436515"/>
    <lineage>
        <taxon>Bacteria</taxon>
        <taxon>Pseudomonadati</taxon>
        <taxon>Pseudomonadota</taxon>
        <taxon>Betaproteobacteria</taxon>
        <taxon>Burkholderiales</taxon>
        <taxon>Comamonadaceae</taxon>
        <taxon>Variovorax</taxon>
    </lineage>
</organism>
<dbReference type="SFLD" id="SFLDG01135">
    <property type="entry name" value="C1.5.6:_HAD__Beta-PGM__Phospha"/>
    <property type="match status" value="1"/>
</dbReference>
<dbReference type="InterPro" id="IPR051806">
    <property type="entry name" value="HAD-like_SPP"/>
</dbReference>
<dbReference type="SFLD" id="SFLDS00003">
    <property type="entry name" value="Haloacid_Dehalogenase"/>
    <property type="match status" value="1"/>
</dbReference>
<dbReference type="Gene3D" id="3.40.50.1000">
    <property type="entry name" value="HAD superfamily/HAD-like"/>
    <property type="match status" value="1"/>
</dbReference>
<protein>
    <submittedName>
        <fullName evidence="1">Beta-phosphoglucomutase-like phosphatase (HAD superfamily)</fullName>
    </submittedName>
</protein>
<comment type="caution">
    <text evidence="1">The sequence shown here is derived from an EMBL/GenBank/DDBJ whole genome shotgun (WGS) entry which is preliminary data.</text>
</comment>
<dbReference type="AlphaFoldDB" id="A0AAW8D042"/>
<dbReference type="Gene3D" id="1.10.150.240">
    <property type="entry name" value="Putative phosphatase, domain 2"/>
    <property type="match status" value="1"/>
</dbReference>